<dbReference type="Proteomes" id="UP001219934">
    <property type="component" value="Unassembled WGS sequence"/>
</dbReference>
<organism evidence="2 3">
    <name type="scientific">Pogonophryne albipinna</name>
    <dbReference type="NCBI Taxonomy" id="1090488"/>
    <lineage>
        <taxon>Eukaryota</taxon>
        <taxon>Metazoa</taxon>
        <taxon>Chordata</taxon>
        <taxon>Craniata</taxon>
        <taxon>Vertebrata</taxon>
        <taxon>Euteleostomi</taxon>
        <taxon>Actinopterygii</taxon>
        <taxon>Neopterygii</taxon>
        <taxon>Teleostei</taxon>
        <taxon>Neoteleostei</taxon>
        <taxon>Acanthomorphata</taxon>
        <taxon>Eupercaria</taxon>
        <taxon>Perciformes</taxon>
        <taxon>Notothenioidei</taxon>
        <taxon>Pogonophryne</taxon>
    </lineage>
</organism>
<feature type="non-terminal residue" evidence="2">
    <location>
        <position position="111"/>
    </location>
</feature>
<reference evidence="2" key="1">
    <citation type="submission" date="2022-11" db="EMBL/GenBank/DDBJ databases">
        <title>Chromosome-level genome of Pogonophryne albipinna.</title>
        <authorList>
            <person name="Jo E."/>
        </authorList>
    </citation>
    <scope>NUCLEOTIDE SEQUENCE</scope>
    <source>
        <strain evidence="2">SGF0006</strain>
        <tissue evidence="2">Muscle</tissue>
    </source>
</reference>
<proteinExistence type="predicted"/>
<comment type="caution">
    <text evidence="2">The sequence shown here is derived from an EMBL/GenBank/DDBJ whole genome shotgun (WGS) entry which is preliminary data.</text>
</comment>
<evidence type="ECO:0000256" key="1">
    <source>
        <dbReference type="SAM" id="MobiDB-lite"/>
    </source>
</evidence>
<keyword evidence="3" id="KW-1185">Reference proteome</keyword>
<accession>A0AAD6BEB6</accession>
<protein>
    <submittedName>
        <fullName evidence="2">Uncharacterized protein</fullName>
    </submittedName>
</protein>
<dbReference type="EMBL" id="JAPTMU010000005">
    <property type="protein sequence ID" value="KAJ4943200.1"/>
    <property type="molecule type" value="Genomic_DNA"/>
</dbReference>
<gene>
    <name evidence="2" type="ORF">JOQ06_005705</name>
</gene>
<feature type="region of interest" description="Disordered" evidence="1">
    <location>
        <begin position="1"/>
        <end position="52"/>
    </location>
</feature>
<feature type="non-terminal residue" evidence="2">
    <location>
        <position position="1"/>
    </location>
</feature>
<name>A0AAD6BEB6_9TELE</name>
<evidence type="ECO:0000313" key="3">
    <source>
        <dbReference type="Proteomes" id="UP001219934"/>
    </source>
</evidence>
<feature type="compositionally biased region" description="Low complexity" evidence="1">
    <location>
        <begin position="31"/>
        <end position="49"/>
    </location>
</feature>
<dbReference type="AlphaFoldDB" id="A0AAD6BEB6"/>
<sequence length="111" mass="11300">VARLEKRTGAGGGASLVETGRGTPGPGSAVSQSAAPSPLMLSPSALGSARKPRQALPRLLTHDCLLAQGKNEQFGVSGKMMTQTASSQLAMQPVRSANMEGKAATVTKHTC</sequence>
<evidence type="ECO:0000313" key="2">
    <source>
        <dbReference type="EMBL" id="KAJ4943200.1"/>
    </source>
</evidence>